<evidence type="ECO:0000313" key="1">
    <source>
        <dbReference type="EMBL" id="MBO8479464.1"/>
    </source>
</evidence>
<sequence length="105" mass="11301">MTDKTRVRAMVAGAILAAAAAVLSYTLLCHNYGYSRRLFRSGDGWGYDIGCRNSVVIHQPFIPALPGEMPFPDRKSARKAAGMVIGKLRSGESPALSVEEAESCL</sequence>
<comment type="caution">
    <text evidence="1">The sequence shown here is derived from an EMBL/GenBank/DDBJ whole genome shotgun (WGS) entry which is preliminary data.</text>
</comment>
<protein>
    <submittedName>
        <fullName evidence="1">DUF4907 domain-containing protein</fullName>
    </submittedName>
</protein>
<reference evidence="1" key="2">
    <citation type="journal article" date="2021" name="PeerJ">
        <title>Extensive microbial diversity within the chicken gut microbiome revealed by metagenomics and culture.</title>
        <authorList>
            <person name="Gilroy R."/>
            <person name="Ravi A."/>
            <person name="Getino M."/>
            <person name="Pursley I."/>
            <person name="Horton D.L."/>
            <person name="Alikhan N.F."/>
            <person name="Baker D."/>
            <person name="Gharbi K."/>
            <person name="Hall N."/>
            <person name="Watson M."/>
            <person name="Adriaenssens E.M."/>
            <person name="Foster-Nyarko E."/>
            <person name="Jarju S."/>
            <person name="Secka A."/>
            <person name="Antonio M."/>
            <person name="Oren A."/>
            <person name="Chaudhuri R.R."/>
            <person name="La Ragione R."/>
            <person name="Hildebrand F."/>
            <person name="Pallen M.J."/>
        </authorList>
    </citation>
    <scope>NUCLEOTIDE SEQUENCE</scope>
    <source>
        <strain evidence="1">2478</strain>
    </source>
</reference>
<name>A0A9D9NMQ6_9BACT</name>
<dbReference type="EMBL" id="JADILZ010000110">
    <property type="protein sequence ID" value="MBO8479464.1"/>
    <property type="molecule type" value="Genomic_DNA"/>
</dbReference>
<proteinExistence type="predicted"/>
<dbReference type="AlphaFoldDB" id="A0A9D9NMQ6"/>
<gene>
    <name evidence="1" type="ORF">IAB80_11355</name>
</gene>
<organism evidence="1 2">
    <name type="scientific">Candidatus Cryptobacteroides excrementipullorum</name>
    <dbReference type="NCBI Taxonomy" id="2840761"/>
    <lineage>
        <taxon>Bacteria</taxon>
        <taxon>Pseudomonadati</taxon>
        <taxon>Bacteroidota</taxon>
        <taxon>Bacteroidia</taxon>
        <taxon>Bacteroidales</taxon>
        <taxon>Candidatus Cryptobacteroides</taxon>
    </lineage>
</organism>
<dbReference type="Proteomes" id="UP000823771">
    <property type="component" value="Unassembled WGS sequence"/>
</dbReference>
<evidence type="ECO:0000313" key="2">
    <source>
        <dbReference type="Proteomes" id="UP000823771"/>
    </source>
</evidence>
<reference evidence="1" key="1">
    <citation type="submission" date="2020-10" db="EMBL/GenBank/DDBJ databases">
        <authorList>
            <person name="Gilroy R."/>
        </authorList>
    </citation>
    <scope>NUCLEOTIDE SEQUENCE</scope>
    <source>
        <strain evidence="1">2478</strain>
    </source>
</reference>
<accession>A0A9D9NMQ6</accession>
<dbReference type="Pfam" id="PF16250">
    <property type="entry name" value="DUF4907"/>
    <property type="match status" value="1"/>
</dbReference>
<dbReference type="InterPro" id="IPR032593">
    <property type="entry name" value="DUF4907"/>
</dbReference>